<dbReference type="PANTHER" id="PTHR45646">
    <property type="entry name" value="SERINE/THREONINE-PROTEIN KINASE DOA-RELATED"/>
    <property type="match status" value="1"/>
</dbReference>
<dbReference type="OrthoDB" id="283111at2759"/>
<evidence type="ECO:0000256" key="4">
    <source>
        <dbReference type="ARBA" id="ARBA00022777"/>
    </source>
</evidence>
<dbReference type="EMBL" id="LN890573">
    <property type="protein sequence ID" value="CUS22951.1"/>
    <property type="molecule type" value="Genomic_DNA"/>
</dbReference>
<dbReference type="PROSITE" id="PS50011">
    <property type="entry name" value="PROTEIN_KINASE_DOM"/>
    <property type="match status" value="1"/>
</dbReference>
<evidence type="ECO:0000256" key="5">
    <source>
        <dbReference type="ARBA" id="ARBA00022840"/>
    </source>
</evidence>
<dbReference type="GO" id="GO:0004674">
    <property type="term" value="F:protein serine/threonine kinase activity"/>
    <property type="evidence" value="ECO:0007669"/>
    <property type="project" value="UniProtKB-KW"/>
</dbReference>
<feature type="domain" description="Protein kinase" evidence="7">
    <location>
        <begin position="249"/>
        <end position="681"/>
    </location>
</feature>
<organism evidence="8 9">
    <name type="scientific">Lachancea quebecensis</name>
    <dbReference type="NCBI Taxonomy" id="1654605"/>
    <lineage>
        <taxon>Eukaryota</taxon>
        <taxon>Fungi</taxon>
        <taxon>Dikarya</taxon>
        <taxon>Ascomycota</taxon>
        <taxon>Saccharomycotina</taxon>
        <taxon>Saccharomycetes</taxon>
        <taxon>Saccharomycetales</taxon>
        <taxon>Saccharomycetaceae</taxon>
        <taxon>Lachancea</taxon>
    </lineage>
</organism>
<keyword evidence="1" id="KW-0723">Serine/threonine-protein kinase</keyword>
<keyword evidence="5" id="KW-0067">ATP-binding</keyword>
<keyword evidence="4" id="KW-0418">Kinase</keyword>
<dbReference type="PROSITE" id="PS00108">
    <property type="entry name" value="PROTEIN_KINASE_ST"/>
    <property type="match status" value="1"/>
</dbReference>
<sequence length="696" mass="79180">MSQHAQVKRKRTRTLDAAPQTMGAASGVSPAMPQGMPQGMFLDNDADPVIGEMLARQSALLQGNLIDTHFSDEPAPRALPQSALGFHSFTDARDDAEQDDDLIFVKEQPVGGPPSSSALALDQPHFDHHYTAKKFKKQRTISLPQLPYAKLLYEARGTVPHRQNDDDLLHLSGSSTKTIDGNRAVTLNVVRSLSPLTSQEHAPVLKRMAAAPKISKLVPSRKKKKEFFQTDKEGHYVFQQNDIFCNNRFIVKELLGQGTFGKVVQCVDTAPPASPRVSDFQPFEDPFAESFEDSHFDLDYGRSQSAEPQPRLVAVKIIRAVDRYREAAKTELRVLKAIIENDPTGQYQCLLLRECFDYKNHICLVTDLFGKSVYDFMCNNGCPRFPGSHVQAISKQLIRSVCFLHDLGIIHTDLKPENVLLCDESYVGKPLSPQTYSSLSPRRKSACGGERKFLTNPEVKLIDFGSAVFHNEFHPAIISTRHYRAPEIVLGLGWSFPCDVWSIGCVLVELVTGESLYPIHENLEHMAMMQRFNGRPFPPKIVENMFYKADRKLGNMSPDLNSTVIKHFDRDTLTLQWPERNKKGDIITKERSMKRILTSCDRLDKYILQKIRQDYGDWLTINWDLSPEDNWALLESKYDEQVLDREVFLFWYWFLDLCKKMFEFDPTKRITAREAIGHEWFNYGILDEGIASFGKV</sequence>
<dbReference type="SMART" id="SM00220">
    <property type="entry name" value="S_TKc"/>
    <property type="match status" value="1"/>
</dbReference>
<evidence type="ECO:0000313" key="9">
    <source>
        <dbReference type="Proteomes" id="UP000236544"/>
    </source>
</evidence>
<dbReference type="CDD" id="cd14134">
    <property type="entry name" value="PKc_CLK"/>
    <property type="match status" value="1"/>
</dbReference>
<dbReference type="GO" id="GO:0005634">
    <property type="term" value="C:nucleus"/>
    <property type="evidence" value="ECO:0007669"/>
    <property type="project" value="TreeGrafter"/>
</dbReference>
<keyword evidence="9" id="KW-1185">Reference proteome</keyword>
<feature type="compositionally biased region" description="Basic residues" evidence="6">
    <location>
        <begin position="1"/>
        <end position="12"/>
    </location>
</feature>
<keyword evidence="3" id="KW-0547">Nucleotide-binding</keyword>
<protein>
    <submittedName>
        <fullName evidence="8">LAQU0S07e03928g1_1</fullName>
    </submittedName>
</protein>
<feature type="region of interest" description="Disordered" evidence="6">
    <location>
        <begin position="1"/>
        <end position="31"/>
    </location>
</feature>
<gene>
    <name evidence="8" type="ORF">LAQU0_S07e03928g</name>
</gene>
<evidence type="ECO:0000256" key="6">
    <source>
        <dbReference type="SAM" id="MobiDB-lite"/>
    </source>
</evidence>
<dbReference type="InterPro" id="IPR051175">
    <property type="entry name" value="CLK_kinases"/>
</dbReference>
<proteinExistence type="predicted"/>
<dbReference type="Gene3D" id="1.10.510.10">
    <property type="entry name" value="Transferase(Phosphotransferase) domain 1"/>
    <property type="match status" value="2"/>
</dbReference>
<evidence type="ECO:0000259" key="7">
    <source>
        <dbReference type="PROSITE" id="PS50011"/>
    </source>
</evidence>
<name>A0A0P1L1A4_9SACH</name>
<evidence type="ECO:0000256" key="1">
    <source>
        <dbReference type="ARBA" id="ARBA00022527"/>
    </source>
</evidence>
<dbReference type="Gene3D" id="3.30.200.20">
    <property type="entry name" value="Phosphorylase Kinase, domain 1"/>
    <property type="match status" value="2"/>
</dbReference>
<dbReference type="GO" id="GO:0005524">
    <property type="term" value="F:ATP binding"/>
    <property type="evidence" value="ECO:0007669"/>
    <property type="project" value="UniProtKB-KW"/>
</dbReference>
<dbReference type="InterPro" id="IPR011009">
    <property type="entry name" value="Kinase-like_dom_sf"/>
</dbReference>
<dbReference type="SUPFAM" id="SSF56112">
    <property type="entry name" value="Protein kinase-like (PK-like)"/>
    <property type="match status" value="1"/>
</dbReference>
<accession>A0A0P1L1A4</accession>
<keyword evidence="2" id="KW-0808">Transferase</keyword>
<dbReference type="InterPro" id="IPR000719">
    <property type="entry name" value="Prot_kinase_dom"/>
</dbReference>
<dbReference type="InterPro" id="IPR008271">
    <property type="entry name" value="Ser/Thr_kinase_AS"/>
</dbReference>
<evidence type="ECO:0000313" key="8">
    <source>
        <dbReference type="EMBL" id="CUS22951.1"/>
    </source>
</evidence>
<dbReference type="Pfam" id="PF00069">
    <property type="entry name" value="Pkinase"/>
    <property type="match status" value="1"/>
</dbReference>
<reference evidence="9" key="1">
    <citation type="submission" date="2015-10" db="EMBL/GenBank/DDBJ databases">
        <authorList>
            <person name="Devillers H."/>
        </authorList>
    </citation>
    <scope>NUCLEOTIDE SEQUENCE [LARGE SCALE GENOMIC DNA]</scope>
</reference>
<evidence type="ECO:0000256" key="2">
    <source>
        <dbReference type="ARBA" id="ARBA00022679"/>
    </source>
</evidence>
<evidence type="ECO:0000256" key="3">
    <source>
        <dbReference type="ARBA" id="ARBA00022741"/>
    </source>
</evidence>
<dbReference type="GO" id="GO:0043484">
    <property type="term" value="P:regulation of RNA splicing"/>
    <property type="evidence" value="ECO:0007669"/>
    <property type="project" value="TreeGrafter"/>
</dbReference>
<dbReference type="Proteomes" id="UP000236544">
    <property type="component" value="Unassembled WGS sequence"/>
</dbReference>
<dbReference type="AlphaFoldDB" id="A0A0P1L1A4"/>
<dbReference type="PANTHER" id="PTHR45646:SF11">
    <property type="entry name" value="SERINE_THREONINE-PROTEIN KINASE DOA"/>
    <property type="match status" value="1"/>
</dbReference>